<accession>A0ABV3VB02</accession>
<feature type="compositionally biased region" description="Polar residues" evidence="1">
    <location>
        <begin position="1"/>
        <end position="14"/>
    </location>
</feature>
<evidence type="ECO:0000313" key="4">
    <source>
        <dbReference type="Proteomes" id="UP001558474"/>
    </source>
</evidence>
<evidence type="ECO:0000259" key="2">
    <source>
        <dbReference type="PROSITE" id="PS50943"/>
    </source>
</evidence>
<protein>
    <submittedName>
        <fullName evidence="3">Helix-turn-helix transcriptional regulator</fullName>
    </submittedName>
</protein>
<dbReference type="CDD" id="cd00093">
    <property type="entry name" value="HTH_XRE"/>
    <property type="match status" value="1"/>
</dbReference>
<dbReference type="SMART" id="SM00530">
    <property type="entry name" value="HTH_XRE"/>
    <property type="match status" value="1"/>
</dbReference>
<proteinExistence type="predicted"/>
<dbReference type="Pfam" id="PF13560">
    <property type="entry name" value="HTH_31"/>
    <property type="match status" value="1"/>
</dbReference>
<dbReference type="PROSITE" id="PS50943">
    <property type="entry name" value="HTH_CROC1"/>
    <property type="match status" value="1"/>
</dbReference>
<dbReference type="InterPro" id="IPR010982">
    <property type="entry name" value="Lambda_DNA-bd_dom_sf"/>
</dbReference>
<feature type="region of interest" description="Disordered" evidence="1">
    <location>
        <begin position="1"/>
        <end position="25"/>
    </location>
</feature>
<comment type="caution">
    <text evidence="3">The sequence shown here is derived from an EMBL/GenBank/DDBJ whole genome shotgun (WGS) entry which is preliminary data.</text>
</comment>
<evidence type="ECO:0000256" key="1">
    <source>
        <dbReference type="SAM" id="MobiDB-lite"/>
    </source>
</evidence>
<dbReference type="EMBL" id="JBDLOU010000003">
    <property type="protein sequence ID" value="MEX3736974.1"/>
    <property type="molecule type" value="Genomic_DNA"/>
</dbReference>
<dbReference type="RefSeq" id="WP_368572298.1">
    <property type="nucleotide sequence ID" value="NZ_JBDLOU010000003.1"/>
</dbReference>
<feature type="domain" description="HTH cro/C1-type" evidence="2">
    <location>
        <begin position="28"/>
        <end position="87"/>
    </location>
</feature>
<dbReference type="Gene3D" id="1.10.260.40">
    <property type="entry name" value="lambda repressor-like DNA-binding domains"/>
    <property type="match status" value="1"/>
</dbReference>
<dbReference type="Proteomes" id="UP001558474">
    <property type="component" value="Unassembled WGS sequence"/>
</dbReference>
<dbReference type="SUPFAM" id="SSF47413">
    <property type="entry name" value="lambda repressor-like DNA-binding domains"/>
    <property type="match status" value="1"/>
</dbReference>
<gene>
    <name evidence="3" type="ORF">ABFW12_01860</name>
</gene>
<sequence length="151" mass="16291">MTDTGQGNGSSVQADESKRTSRAVGRNVARLRGGEGISARALAERVSERGVRMSQSGVADIERGQRTVSVDQLTALADALGVSPLALLMPHSVTGDAEMVALTGVESSLGLELWNWLRADYPLRYEPRGDAASEHEAEVFRRRSTPPWAWS</sequence>
<organism evidence="3 4">
    <name type="scientific">Mycolicibacterium porcinum</name>
    <dbReference type="NCBI Taxonomy" id="39693"/>
    <lineage>
        <taxon>Bacteria</taxon>
        <taxon>Bacillati</taxon>
        <taxon>Actinomycetota</taxon>
        <taxon>Actinomycetes</taxon>
        <taxon>Mycobacteriales</taxon>
        <taxon>Mycobacteriaceae</taxon>
        <taxon>Mycolicibacterium</taxon>
    </lineage>
</organism>
<keyword evidence="4" id="KW-1185">Reference proteome</keyword>
<reference evidence="3 4" key="1">
    <citation type="submission" date="2024-04" db="EMBL/GenBank/DDBJ databases">
        <title>Genomic Markers of Mycobacteria.</title>
        <authorList>
            <person name="Soliman M.S."/>
            <person name="Elkholy A."/>
            <person name="Soliman N.S."/>
            <person name="Abbas A."/>
            <person name="Khayrat S."/>
            <person name="Shawky S."/>
        </authorList>
    </citation>
    <scope>NUCLEOTIDE SEQUENCE [LARGE SCALE GENOMIC DNA]</scope>
    <source>
        <strain evidence="3 4">Egy-CU-AM5</strain>
    </source>
</reference>
<dbReference type="InterPro" id="IPR001387">
    <property type="entry name" value="Cro/C1-type_HTH"/>
</dbReference>
<evidence type="ECO:0000313" key="3">
    <source>
        <dbReference type="EMBL" id="MEX3736974.1"/>
    </source>
</evidence>
<name>A0ABV3VB02_9MYCO</name>